<comment type="similarity">
    <text evidence="1">Belongs to the C1D family.</text>
</comment>
<protein>
    <recommendedName>
        <fullName evidence="1">Nuclear nucleic acid-binding protein C1D</fullName>
    </recommendedName>
</protein>
<reference evidence="4" key="1">
    <citation type="submission" date="2013-05" db="EMBL/GenBank/DDBJ databases">
        <authorList>
            <person name="Yim A.K.Y."/>
            <person name="Chan T.F."/>
            <person name="Ji K.M."/>
            <person name="Liu X.Y."/>
            <person name="Zhou J.W."/>
            <person name="Li R.Q."/>
            <person name="Yang K.Y."/>
            <person name="Li J."/>
            <person name="Li M."/>
            <person name="Law P.T.W."/>
            <person name="Wu Y.L."/>
            <person name="Cai Z.L."/>
            <person name="Qin H."/>
            <person name="Bao Y."/>
            <person name="Leung R.K.K."/>
            <person name="Ng P.K.S."/>
            <person name="Zou J."/>
            <person name="Zhong X.J."/>
            <person name="Ran P.X."/>
            <person name="Zhong N.S."/>
            <person name="Liu Z.G."/>
            <person name="Tsui S.K.W."/>
        </authorList>
    </citation>
    <scope>NUCLEOTIDE SEQUENCE</scope>
    <source>
        <strain evidence="4">Derf</strain>
        <tissue evidence="4">Whole organism</tissue>
    </source>
</reference>
<dbReference type="Proteomes" id="UP000828236">
    <property type="component" value="Unassembled WGS sequence"/>
</dbReference>
<reference evidence="4" key="4">
    <citation type="journal article" date="2022" name="Res Sq">
        <title>Comparative Genomics Reveals Insights into the Divergent Evolution of Astigmatic Mites and Household Pest Adaptations.</title>
        <authorList>
            <person name="Xiong Q."/>
            <person name="Wan A.T.-Y."/>
            <person name="Liu X.-Y."/>
            <person name="Fung C.S.-H."/>
            <person name="Xiao X."/>
            <person name="Malainual N."/>
            <person name="Hou J."/>
            <person name="Wang L."/>
            <person name="Wang M."/>
            <person name="Yang K."/>
            <person name="Cui Y."/>
            <person name="Leung E."/>
            <person name="Nong W."/>
            <person name="Shin S.-K."/>
            <person name="Au S."/>
            <person name="Jeong K.Y."/>
            <person name="Chew F.T."/>
            <person name="Hui J."/>
            <person name="Leung T.F."/>
            <person name="Tungtrongchitr A."/>
            <person name="Zhong N."/>
            <person name="Liu Z."/>
            <person name="Tsui S."/>
        </authorList>
    </citation>
    <scope>NUCLEOTIDE SEQUENCE</scope>
    <source>
        <strain evidence="4">Derf</strain>
        <tissue evidence="4">Whole organism</tissue>
    </source>
</reference>
<comment type="subcellular location">
    <subcellularLocation>
        <location evidence="1">Cytoplasm</location>
    </subcellularLocation>
    <subcellularLocation>
        <location evidence="1">Nucleus</location>
        <location evidence="1">Nucleolus</location>
    </subcellularLocation>
    <subcellularLocation>
        <location evidence="1">Nucleus</location>
    </subcellularLocation>
</comment>
<feature type="compositionally biased region" description="Basic and acidic residues" evidence="2">
    <location>
        <begin position="112"/>
        <end position="124"/>
    </location>
</feature>
<dbReference type="GO" id="GO:0000178">
    <property type="term" value="C:exosome (RNase complex)"/>
    <property type="evidence" value="ECO:0007669"/>
    <property type="project" value="TreeGrafter"/>
</dbReference>
<dbReference type="EMBL" id="SDOV01000004">
    <property type="protein sequence ID" value="KAH7641768.1"/>
    <property type="molecule type" value="Genomic_DNA"/>
</dbReference>
<keyword evidence="1" id="KW-0694">RNA-binding</keyword>
<sequence>MAELEQMAVNFSNYYFEQMEEPDNDDNVWNKLDANITFVYANASIYWLYLLLKETDLTDEHPIKEEIGRVRKYMNDYIQIKRDRPTLNVRIAKNLILNALWDPTSNNNKTNNQDKRKHDCDNGHTKAKKSKS</sequence>
<dbReference type="GO" id="GO:0000460">
    <property type="term" value="P:maturation of 5.8S rRNA"/>
    <property type="evidence" value="ECO:0007669"/>
    <property type="project" value="TreeGrafter"/>
</dbReference>
<dbReference type="Proteomes" id="UP000790347">
    <property type="component" value="Unassembled WGS sequence"/>
</dbReference>
<dbReference type="PANTHER" id="PTHR15341:SF3">
    <property type="entry name" value="NUCLEAR NUCLEIC ACID-BINDING PROTEIN C1D"/>
    <property type="match status" value="1"/>
</dbReference>
<keyword evidence="1" id="KW-0963">Cytoplasm</keyword>
<gene>
    <name evidence="4" type="ORF">DERF_008831</name>
    <name evidence="3" type="ORF">HUG17_4813</name>
</gene>
<dbReference type="PANTHER" id="PTHR15341">
    <property type="entry name" value="SUN-COR STEROID HORMONE RECEPTOR CO-REPRESSOR"/>
    <property type="match status" value="1"/>
</dbReference>
<dbReference type="GO" id="GO:0010468">
    <property type="term" value="P:regulation of gene expression"/>
    <property type="evidence" value="ECO:0007669"/>
    <property type="project" value="TreeGrafter"/>
</dbReference>
<keyword evidence="1" id="KW-0698">rRNA processing</keyword>
<dbReference type="InterPro" id="IPR011082">
    <property type="entry name" value="Exosome-assoc_fac/DNA_repair"/>
</dbReference>
<comment type="caution">
    <text evidence="4">The sequence shown here is derived from an EMBL/GenBank/DDBJ whole genome shotgun (WGS) entry which is preliminary data.</text>
</comment>
<reference evidence="3" key="3">
    <citation type="journal article" date="2021" name="World Allergy Organ. J.">
        <title>Chromosome-level assembly of Dermatophagoides farinae genome and transcriptome reveals two novel allergens Der f 37 and Der f 39.</title>
        <authorList>
            <person name="Chen J."/>
            <person name="Cai Z."/>
            <person name="Fan D."/>
            <person name="Hu J."/>
            <person name="Hou Y."/>
            <person name="He Y."/>
            <person name="Zhang Z."/>
            <person name="Zhao Z."/>
            <person name="Gao P."/>
            <person name="Hu W."/>
            <person name="Sun J."/>
            <person name="Li J."/>
            <person name="Ji K."/>
        </authorList>
    </citation>
    <scope>NUCLEOTIDE SEQUENCE</scope>
    <source>
        <strain evidence="3">JKM2019</strain>
    </source>
</reference>
<name>A0A922I6K2_DERFA</name>
<evidence type="ECO:0000256" key="2">
    <source>
        <dbReference type="SAM" id="MobiDB-lite"/>
    </source>
</evidence>
<dbReference type="GO" id="GO:0005730">
    <property type="term" value="C:nucleolus"/>
    <property type="evidence" value="ECO:0007669"/>
    <property type="project" value="UniProtKB-SubCell"/>
</dbReference>
<organism evidence="4 5">
    <name type="scientific">Dermatophagoides farinae</name>
    <name type="common">American house dust mite</name>
    <dbReference type="NCBI Taxonomy" id="6954"/>
    <lineage>
        <taxon>Eukaryota</taxon>
        <taxon>Metazoa</taxon>
        <taxon>Ecdysozoa</taxon>
        <taxon>Arthropoda</taxon>
        <taxon>Chelicerata</taxon>
        <taxon>Arachnida</taxon>
        <taxon>Acari</taxon>
        <taxon>Acariformes</taxon>
        <taxon>Sarcoptiformes</taxon>
        <taxon>Astigmata</taxon>
        <taxon>Psoroptidia</taxon>
        <taxon>Analgoidea</taxon>
        <taxon>Pyroglyphidae</taxon>
        <taxon>Dermatophagoidinae</taxon>
        <taxon>Dermatophagoides</taxon>
    </lineage>
</organism>
<reference evidence="3" key="2">
    <citation type="submission" date="2020-06" db="EMBL/GenBank/DDBJ databases">
        <authorList>
            <person name="Ji K."/>
            <person name="Li J."/>
        </authorList>
    </citation>
    <scope>NUCLEOTIDE SEQUENCE</scope>
    <source>
        <strain evidence="3">JKM2019</strain>
        <tissue evidence="3">Whole body</tissue>
    </source>
</reference>
<dbReference type="GO" id="GO:0003723">
    <property type="term" value="F:RNA binding"/>
    <property type="evidence" value="ECO:0007669"/>
    <property type="project" value="UniProtKB-UniRule"/>
</dbReference>
<comment type="subunit">
    <text evidence="1">Monomer and homodimer.</text>
</comment>
<keyword evidence="1" id="KW-0238">DNA-binding</keyword>
<accession>A0A922I6K2</accession>
<dbReference type="GO" id="GO:0003677">
    <property type="term" value="F:DNA binding"/>
    <property type="evidence" value="ECO:0007669"/>
    <property type="project" value="UniProtKB-KW"/>
</dbReference>
<comment type="function">
    <text evidence="1">Plays a role in the recruitment of the exosome to pre-rRNA to mediate the 3'-5' end processing of the 5.8S rRNA.</text>
</comment>
<evidence type="ECO:0000313" key="4">
    <source>
        <dbReference type="EMBL" id="KAH9518240.1"/>
    </source>
</evidence>
<proteinExistence type="inferred from homology"/>
<feature type="region of interest" description="Disordered" evidence="2">
    <location>
        <begin position="101"/>
        <end position="132"/>
    </location>
</feature>
<dbReference type="GO" id="GO:0005737">
    <property type="term" value="C:cytoplasm"/>
    <property type="evidence" value="ECO:0007669"/>
    <property type="project" value="UniProtKB-SubCell"/>
</dbReference>
<dbReference type="EMBL" id="ASGP02000003">
    <property type="protein sequence ID" value="KAH9518240.1"/>
    <property type="molecule type" value="Genomic_DNA"/>
</dbReference>
<evidence type="ECO:0000313" key="3">
    <source>
        <dbReference type="EMBL" id="KAH7641768.1"/>
    </source>
</evidence>
<keyword evidence="1" id="KW-0539">Nucleus</keyword>
<evidence type="ECO:0000313" key="5">
    <source>
        <dbReference type="Proteomes" id="UP000790347"/>
    </source>
</evidence>
<keyword evidence="5" id="KW-1185">Reference proteome</keyword>
<dbReference type="AlphaFoldDB" id="A0A922I6K2"/>
<evidence type="ECO:0000256" key="1">
    <source>
        <dbReference type="RuleBase" id="RU368003"/>
    </source>
</evidence>